<evidence type="ECO:0000256" key="6">
    <source>
        <dbReference type="ARBA" id="ARBA00022729"/>
    </source>
</evidence>
<evidence type="ECO:0000256" key="2">
    <source>
        <dbReference type="ARBA" id="ARBA00011233"/>
    </source>
</evidence>
<dbReference type="Gene3D" id="2.40.160.10">
    <property type="entry name" value="Porin"/>
    <property type="match status" value="1"/>
</dbReference>
<dbReference type="PANTHER" id="PTHR34501">
    <property type="entry name" value="PROTEIN YDDL-RELATED"/>
    <property type="match status" value="1"/>
</dbReference>
<evidence type="ECO:0000256" key="4">
    <source>
        <dbReference type="ARBA" id="ARBA00022452"/>
    </source>
</evidence>
<keyword evidence="5" id="KW-0812">Transmembrane</keyword>
<dbReference type="CDD" id="cd00342">
    <property type="entry name" value="gram_neg_porins"/>
    <property type="match status" value="1"/>
</dbReference>
<organism evidence="13 14">
    <name type="scientific">Variovorax paradoxus</name>
    <dbReference type="NCBI Taxonomy" id="34073"/>
    <lineage>
        <taxon>Bacteria</taxon>
        <taxon>Pseudomonadati</taxon>
        <taxon>Pseudomonadota</taxon>
        <taxon>Betaproteobacteria</taxon>
        <taxon>Burkholderiales</taxon>
        <taxon>Comamonadaceae</taxon>
        <taxon>Variovorax</taxon>
    </lineage>
</organism>
<evidence type="ECO:0000256" key="1">
    <source>
        <dbReference type="ARBA" id="ARBA00004571"/>
    </source>
</evidence>
<accession>A0A0D0MLX8</accession>
<keyword evidence="3" id="KW-0813">Transport</keyword>
<evidence type="ECO:0000313" key="13">
    <source>
        <dbReference type="EMBL" id="KIQ31939.1"/>
    </source>
</evidence>
<gene>
    <name evidence="13" type="ORF">RT97_12690</name>
</gene>
<evidence type="ECO:0000256" key="5">
    <source>
        <dbReference type="ARBA" id="ARBA00022692"/>
    </source>
</evidence>
<keyword evidence="8" id="KW-0626">Porin</keyword>
<keyword evidence="6 11" id="KW-0732">Signal</keyword>
<evidence type="ECO:0000313" key="14">
    <source>
        <dbReference type="Proteomes" id="UP000032067"/>
    </source>
</evidence>
<dbReference type="OrthoDB" id="6975458at2"/>
<dbReference type="SUPFAM" id="SSF56935">
    <property type="entry name" value="Porins"/>
    <property type="match status" value="1"/>
</dbReference>
<reference evidence="13 14" key="1">
    <citation type="submission" date="2014-12" db="EMBL/GenBank/DDBJ databases">
        <title>16Stimator: statistical estimation of ribosomal gene copy numbers from draft genome assemblies.</title>
        <authorList>
            <person name="Perisin M.A."/>
            <person name="Vetter M."/>
            <person name="Gilbert J.A."/>
            <person name="Bergelson J."/>
        </authorList>
    </citation>
    <scope>NUCLEOTIDE SEQUENCE [LARGE SCALE GENOMIC DNA]</scope>
    <source>
        <strain evidence="13 14">MEDvA23</strain>
    </source>
</reference>
<dbReference type="Pfam" id="PF13609">
    <property type="entry name" value="Porin_4"/>
    <property type="match status" value="1"/>
</dbReference>
<dbReference type="InterPro" id="IPR033900">
    <property type="entry name" value="Gram_neg_porin_domain"/>
</dbReference>
<evidence type="ECO:0000256" key="8">
    <source>
        <dbReference type="ARBA" id="ARBA00023114"/>
    </source>
</evidence>
<keyword evidence="4" id="KW-1134">Transmembrane beta strand</keyword>
<dbReference type="GO" id="GO:0006811">
    <property type="term" value="P:monoatomic ion transport"/>
    <property type="evidence" value="ECO:0007669"/>
    <property type="project" value="UniProtKB-KW"/>
</dbReference>
<dbReference type="GO" id="GO:0046930">
    <property type="term" value="C:pore complex"/>
    <property type="evidence" value="ECO:0007669"/>
    <property type="project" value="UniProtKB-KW"/>
</dbReference>
<feature type="domain" description="Porin" evidence="12">
    <location>
        <begin position="7"/>
        <end position="340"/>
    </location>
</feature>
<comment type="subunit">
    <text evidence="2">Homotrimer.</text>
</comment>
<comment type="subcellular location">
    <subcellularLocation>
        <location evidence="1">Cell outer membrane</location>
        <topology evidence="1">Multi-pass membrane protein</topology>
    </subcellularLocation>
</comment>
<proteinExistence type="predicted"/>
<dbReference type="InterPro" id="IPR023614">
    <property type="entry name" value="Porin_dom_sf"/>
</dbReference>
<comment type="caution">
    <text evidence="13">The sequence shown here is derived from an EMBL/GenBank/DDBJ whole genome shotgun (WGS) entry which is preliminary data.</text>
</comment>
<evidence type="ECO:0000256" key="7">
    <source>
        <dbReference type="ARBA" id="ARBA00023065"/>
    </source>
</evidence>
<sequence length="368" mass="38229">MKNYLIALAAASTAGGALAQSSLTLFGVVDAAVTYTRGSGDGSAHKTQLSNSGNMFSRLGFRGTEDLGGGYSANFWLEMGLQNDSAMGFPSNSNNQASGNGTAGVLSFNRRSTVSLAGPFGELRLGRDYVPAFWNTAIFDPFGTGSGIGANQIYFSGLGGLVAPTGTRASNSIGYLLPASLGGFYGQVMYAMGENDSTSVMPGTLVPNKRDGNHTGLRLGYQSGGLNIAIATGKTRYASGDLRVTNLGAAYTFGPSLMNLKLTSELYTESKGTTDAKGALIGFQLPIGVGEIKGSYARYRLEPFGAAVKPTSSKLAIGYVHNLSKRTALYATIARISNRNGAAQALSGAITAPNRASSGTEFGMRHMF</sequence>
<dbReference type="RefSeq" id="WP_042579144.1">
    <property type="nucleotide sequence ID" value="NZ_JXQQ01000028.1"/>
</dbReference>
<keyword evidence="10" id="KW-0998">Cell outer membrane</keyword>
<dbReference type="PANTHER" id="PTHR34501:SF9">
    <property type="entry name" value="MAJOR OUTER MEMBRANE PROTEIN P.IA"/>
    <property type="match status" value="1"/>
</dbReference>
<evidence type="ECO:0000256" key="10">
    <source>
        <dbReference type="ARBA" id="ARBA00023237"/>
    </source>
</evidence>
<feature type="signal peptide" evidence="11">
    <location>
        <begin position="1"/>
        <end position="19"/>
    </location>
</feature>
<evidence type="ECO:0000256" key="11">
    <source>
        <dbReference type="SAM" id="SignalP"/>
    </source>
</evidence>
<feature type="chain" id="PRO_5002216925" evidence="11">
    <location>
        <begin position="20"/>
        <end position="368"/>
    </location>
</feature>
<keyword evidence="9" id="KW-0472">Membrane</keyword>
<dbReference type="Proteomes" id="UP000032067">
    <property type="component" value="Unassembled WGS sequence"/>
</dbReference>
<evidence type="ECO:0000256" key="9">
    <source>
        <dbReference type="ARBA" id="ARBA00023136"/>
    </source>
</evidence>
<dbReference type="GO" id="GO:0015288">
    <property type="term" value="F:porin activity"/>
    <property type="evidence" value="ECO:0007669"/>
    <property type="project" value="UniProtKB-KW"/>
</dbReference>
<protein>
    <submittedName>
        <fullName evidence="13">Porin</fullName>
    </submittedName>
</protein>
<dbReference type="AlphaFoldDB" id="A0A0D0MLX8"/>
<dbReference type="GO" id="GO:0009279">
    <property type="term" value="C:cell outer membrane"/>
    <property type="evidence" value="ECO:0007669"/>
    <property type="project" value="UniProtKB-SubCell"/>
</dbReference>
<dbReference type="EMBL" id="JXQQ01000028">
    <property type="protein sequence ID" value="KIQ31939.1"/>
    <property type="molecule type" value="Genomic_DNA"/>
</dbReference>
<dbReference type="InterPro" id="IPR050298">
    <property type="entry name" value="Gram-neg_bact_OMP"/>
</dbReference>
<keyword evidence="7" id="KW-0406">Ion transport</keyword>
<evidence type="ECO:0000259" key="12">
    <source>
        <dbReference type="Pfam" id="PF13609"/>
    </source>
</evidence>
<evidence type="ECO:0000256" key="3">
    <source>
        <dbReference type="ARBA" id="ARBA00022448"/>
    </source>
</evidence>
<name>A0A0D0MLX8_VARPD</name>